<accession>A0ABU3C936</accession>
<organism evidence="1 2">
    <name type="scientific">Autumnicola tepida</name>
    <dbReference type="NCBI Taxonomy" id="3075595"/>
    <lineage>
        <taxon>Bacteria</taxon>
        <taxon>Pseudomonadati</taxon>
        <taxon>Bacteroidota</taxon>
        <taxon>Flavobacteriia</taxon>
        <taxon>Flavobacteriales</taxon>
        <taxon>Flavobacteriaceae</taxon>
        <taxon>Autumnicola</taxon>
    </lineage>
</organism>
<proteinExistence type="predicted"/>
<sequence>MFKLPESIVDILFIGNNISKKYSDFNISELQSLAYLSCLISLYDNNPTSFWKYKFIKNDSSSPYSHDLHSNVIYLEQIGYLQSTSEGYYKLSEIGLKSLNFYNTLSTLKSRMKYLTIACNSIHIIPLNLVRAGLENDPILNAAYHNSGKKLLLDEKSIALAALYEDFYNLKVALNDDYETLFAPAIVWLESLTTNYNYDS</sequence>
<dbReference type="EMBL" id="JAVRHQ010000006">
    <property type="protein sequence ID" value="MDT0642595.1"/>
    <property type="molecule type" value="Genomic_DNA"/>
</dbReference>
<dbReference type="RefSeq" id="WP_311534252.1">
    <property type="nucleotide sequence ID" value="NZ_JAVRHQ010000006.1"/>
</dbReference>
<keyword evidence="2" id="KW-1185">Reference proteome</keyword>
<evidence type="ECO:0000313" key="2">
    <source>
        <dbReference type="Proteomes" id="UP001262889"/>
    </source>
</evidence>
<comment type="caution">
    <text evidence="1">The sequence shown here is derived from an EMBL/GenBank/DDBJ whole genome shotgun (WGS) entry which is preliminary data.</text>
</comment>
<protein>
    <submittedName>
        <fullName evidence="1">Uncharacterized protein</fullName>
    </submittedName>
</protein>
<reference evidence="1 2" key="1">
    <citation type="submission" date="2023-09" db="EMBL/GenBank/DDBJ databases">
        <authorList>
            <person name="Rey-Velasco X."/>
        </authorList>
    </citation>
    <scope>NUCLEOTIDE SEQUENCE [LARGE SCALE GENOMIC DNA]</scope>
    <source>
        <strain evidence="1 2">F363</strain>
    </source>
</reference>
<gene>
    <name evidence="1" type="ORF">RM553_07080</name>
</gene>
<evidence type="ECO:0000313" key="1">
    <source>
        <dbReference type="EMBL" id="MDT0642595.1"/>
    </source>
</evidence>
<name>A0ABU3C936_9FLAO</name>
<dbReference type="Proteomes" id="UP001262889">
    <property type="component" value="Unassembled WGS sequence"/>
</dbReference>